<feature type="compositionally biased region" description="Low complexity" evidence="1">
    <location>
        <begin position="365"/>
        <end position="375"/>
    </location>
</feature>
<protein>
    <recommendedName>
        <fullName evidence="5">Polymer-forming cytoskeletal protein</fullName>
    </recommendedName>
</protein>
<feature type="transmembrane region" description="Helical" evidence="2">
    <location>
        <begin position="243"/>
        <end position="264"/>
    </location>
</feature>
<feature type="transmembrane region" description="Helical" evidence="2">
    <location>
        <begin position="204"/>
        <end position="223"/>
    </location>
</feature>
<keyword evidence="2" id="KW-0812">Transmembrane</keyword>
<gene>
    <name evidence="4" type="ORF">ENQ20_06215</name>
</gene>
<evidence type="ECO:0008006" key="5">
    <source>
        <dbReference type="Google" id="ProtNLM"/>
    </source>
</evidence>
<dbReference type="Pfam" id="PF04519">
    <property type="entry name" value="Bactofilin"/>
    <property type="match status" value="1"/>
</dbReference>
<comment type="caution">
    <text evidence="4">The sequence shown here is derived from an EMBL/GenBank/DDBJ whole genome shotgun (WGS) entry which is preliminary data.</text>
</comment>
<accession>A0A7C1FI53</accession>
<feature type="compositionally biased region" description="Low complexity" evidence="1">
    <location>
        <begin position="400"/>
        <end position="413"/>
    </location>
</feature>
<proteinExistence type="predicted"/>
<evidence type="ECO:0000256" key="2">
    <source>
        <dbReference type="SAM" id="Phobius"/>
    </source>
</evidence>
<evidence type="ECO:0000256" key="3">
    <source>
        <dbReference type="SAM" id="SignalP"/>
    </source>
</evidence>
<feature type="chain" id="PRO_5028467518" description="Polymer-forming cytoskeletal protein" evidence="3">
    <location>
        <begin position="34"/>
        <end position="500"/>
    </location>
</feature>
<feature type="region of interest" description="Disordered" evidence="1">
    <location>
        <begin position="365"/>
        <end position="424"/>
    </location>
</feature>
<keyword evidence="2" id="KW-0472">Membrane</keyword>
<organism evidence="4">
    <name type="scientific">Caldilinea aerophila</name>
    <dbReference type="NCBI Taxonomy" id="133453"/>
    <lineage>
        <taxon>Bacteria</taxon>
        <taxon>Bacillati</taxon>
        <taxon>Chloroflexota</taxon>
        <taxon>Caldilineae</taxon>
        <taxon>Caldilineales</taxon>
        <taxon>Caldilineaceae</taxon>
        <taxon>Caldilinea</taxon>
    </lineage>
</organism>
<feature type="transmembrane region" description="Helical" evidence="2">
    <location>
        <begin position="333"/>
        <end position="355"/>
    </location>
</feature>
<dbReference type="GO" id="GO:0000166">
    <property type="term" value="F:nucleotide binding"/>
    <property type="evidence" value="ECO:0007669"/>
    <property type="project" value="InterPro"/>
</dbReference>
<feature type="transmembrane region" description="Helical" evidence="2">
    <location>
        <begin position="270"/>
        <end position="289"/>
    </location>
</feature>
<dbReference type="Gene3D" id="1.10.150.20">
    <property type="entry name" value="5' to 3' exonuclease, C-terminal subdomain"/>
    <property type="match status" value="1"/>
</dbReference>
<dbReference type="EMBL" id="DSMG01000070">
    <property type="protein sequence ID" value="HDX31074.1"/>
    <property type="molecule type" value="Genomic_DNA"/>
</dbReference>
<evidence type="ECO:0000256" key="1">
    <source>
        <dbReference type="SAM" id="MobiDB-lite"/>
    </source>
</evidence>
<reference evidence="4" key="1">
    <citation type="journal article" date="2020" name="mSystems">
        <title>Genome- and Community-Level Interaction Insights into Carbon Utilization and Element Cycling Functions of Hydrothermarchaeota in Hydrothermal Sediment.</title>
        <authorList>
            <person name="Zhou Z."/>
            <person name="Liu Y."/>
            <person name="Xu W."/>
            <person name="Pan J."/>
            <person name="Luo Z.H."/>
            <person name="Li M."/>
        </authorList>
    </citation>
    <scope>NUCLEOTIDE SEQUENCE [LARGE SCALE GENOMIC DNA]</scope>
    <source>
        <strain evidence="4">SpSt-289</strain>
    </source>
</reference>
<dbReference type="InterPro" id="IPR010995">
    <property type="entry name" value="DNA_repair_Rad51/TF_NusA_a-hlx"/>
</dbReference>
<feature type="signal peptide" evidence="3">
    <location>
        <begin position="1"/>
        <end position="33"/>
    </location>
</feature>
<evidence type="ECO:0000313" key="4">
    <source>
        <dbReference type="EMBL" id="HDX31074.1"/>
    </source>
</evidence>
<dbReference type="InterPro" id="IPR007607">
    <property type="entry name" value="BacA/B"/>
</dbReference>
<sequence length="500" mass="52443">MRLNHLSLHRQALSSFLAVFITLAIFLATPVYAAAPQASDPPTILQRQVFYDNLRVRSGQTVEGDVVVYQGNVTVEKEGAIRGDLVVYSGNVQVERGGVVNGSITALSGNVTIDGTVNGSVTAWSGNVRLGGDAVVDGDISVVSGEISQTRGSLVRGNVLRGPSVNMDLLPLSGLSALANMRLAPKPQPPSAMEIFLGLVARTLRALLLLGVAVGVGALLMVLRPAWVEQTRATLVARTPLSFAAGLIFNLFGLAFIGILWITVCFRPPAILLGLVLTAVNLAGLAALGEELGRRVEKALNLEWGVPARTAVGVLIPGALVAFFWIIGGCLNFFAYLIAIIVGSLGVGAILVNVLKLGEQAAAPSPAFPSSPASPTAEGETPGTGQPAESPIVEASMGQPAAAEPAESVAPGEAAEEHAPEPITQTGDFLRGAEVDDFTQINGIGPVFDRRLKEAGIFTFEALAQRSAEEIAKIIQWPVARVVRTQIIEQARELAQRKGR</sequence>
<feature type="transmembrane region" description="Helical" evidence="2">
    <location>
        <begin position="310"/>
        <end position="327"/>
    </location>
</feature>
<keyword evidence="2" id="KW-1133">Transmembrane helix</keyword>
<name>A0A7C1FI53_9CHLR</name>
<keyword evidence="3" id="KW-0732">Signal</keyword>
<dbReference type="AlphaFoldDB" id="A0A7C1FI53"/>
<dbReference type="SUPFAM" id="SSF47794">
    <property type="entry name" value="Rad51 N-terminal domain-like"/>
    <property type="match status" value="1"/>
</dbReference>